<dbReference type="Proteomes" id="UP001519332">
    <property type="component" value="Unassembled WGS sequence"/>
</dbReference>
<name>A0ABS4T9G5_9PSEU</name>
<proteinExistence type="predicted"/>
<gene>
    <name evidence="1" type="ORF">JOF56_000959</name>
</gene>
<evidence type="ECO:0000313" key="2">
    <source>
        <dbReference type="Proteomes" id="UP001519332"/>
    </source>
</evidence>
<dbReference type="EMBL" id="JAGINW010000001">
    <property type="protein sequence ID" value="MBP2320574.1"/>
    <property type="molecule type" value="Genomic_DNA"/>
</dbReference>
<organism evidence="1 2">
    <name type="scientific">Kibdelosporangium banguiense</name>
    <dbReference type="NCBI Taxonomy" id="1365924"/>
    <lineage>
        <taxon>Bacteria</taxon>
        <taxon>Bacillati</taxon>
        <taxon>Actinomycetota</taxon>
        <taxon>Actinomycetes</taxon>
        <taxon>Pseudonocardiales</taxon>
        <taxon>Pseudonocardiaceae</taxon>
        <taxon>Kibdelosporangium</taxon>
    </lineage>
</organism>
<accession>A0ABS4T9G5</accession>
<sequence length="154" mass="16818">MHEALDAVAELVDADLPGVAAELAEYALDLLESATGMLDDSRSGLGGAMSRAQEIHLNACAASPPNPTALAEMLVKRALTSDYEVFRTVLPDYEPILGPAGLARYQELVEQAWQALPSKKRYGYDRRRSAITYLMEQLAELTEPVRSSMDLPSH</sequence>
<protein>
    <submittedName>
        <fullName evidence="1">Uncharacterized protein</fullName>
    </submittedName>
</protein>
<dbReference type="InterPro" id="IPR049245">
    <property type="entry name" value="DUF6880"/>
</dbReference>
<dbReference type="Pfam" id="PF21810">
    <property type="entry name" value="DUF6880"/>
    <property type="match status" value="1"/>
</dbReference>
<keyword evidence="2" id="KW-1185">Reference proteome</keyword>
<evidence type="ECO:0000313" key="1">
    <source>
        <dbReference type="EMBL" id="MBP2320574.1"/>
    </source>
</evidence>
<reference evidence="1 2" key="1">
    <citation type="submission" date="2021-03" db="EMBL/GenBank/DDBJ databases">
        <title>Sequencing the genomes of 1000 actinobacteria strains.</title>
        <authorList>
            <person name="Klenk H.-P."/>
        </authorList>
    </citation>
    <scope>NUCLEOTIDE SEQUENCE [LARGE SCALE GENOMIC DNA]</scope>
    <source>
        <strain evidence="1 2">DSM 46670</strain>
    </source>
</reference>
<comment type="caution">
    <text evidence="1">The sequence shown here is derived from an EMBL/GenBank/DDBJ whole genome shotgun (WGS) entry which is preliminary data.</text>
</comment>